<dbReference type="Pfam" id="PF00512">
    <property type="entry name" value="HisKA"/>
    <property type="match status" value="1"/>
</dbReference>
<evidence type="ECO:0000256" key="1">
    <source>
        <dbReference type="ARBA" id="ARBA00000085"/>
    </source>
</evidence>
<keyword evidence="5" id="KW-0418">Kinase</keyword>
<evidence type="ECO:0000256" key="9">
    <source>
        <dbReference type="ARBA" id="ARBA00023163"/>
    </source>
</evidence>
<feature type="repeat" description="TPR" evidence="11">
    <location>
        <begin position="202"/>
        <end position="235"/>
    </location>
</feature>
<evidence type="ECO:0000256" key="12">
    <source>
        <dbReference type="SAM" id="Coils"/>
    </source>
</evidence>
<evidence type="ECO:0000259" key="15">
    <source>
        <dbReference type="PROSITE" id="PS50125"/>
    </source>
</evidence>
<keyword evidence="7" id="KW-0805">Transcription regulation</keyword>
<reference evidence="16" key="2">
    <citation type="submission" date="2020-09" db="EMBL/GenBank/DDBJ databases">
        <authorList>
            <person name="Sun Q."/>
            <person name="Kim S."/>
        </authorList>
    </citation>
    <scope>NUCLEOTIDE SEQUENCE</scope>
    <source>
        <strain evidence="16">KCTC 12710</strain>
    </source>
</reference>
<evidence type="ECO:0000313" key="16">
    <source>
        <dbReference type="EMBL" id="GGZ90275.1"/>
    </source>
</evidence>
<evidence type="ECO:0000256" key="7">
    <source>
        <dbReference type="ARBA" id="ARBA00023015"/>
    </source>
</evidence>
<dbReference type="GO" id="GO:0003677">
    <property type="term" value="F:DNA binding"/>
    <property type="evidence" value="ECO:0007669"/>
    <property type="project" value="UniProtKB-KW"/>
</dbReference>
<evidence type="ECO:0000259" key="13">
    <source>
        <dbReference type="PROSITE" id="PS50109"/>
    </source>
</evidence>
<dbReference type="SMART" id="SM00387">
    <property type="entry name" value="HATPase_c"/>
    <property type="match status" value="1"/>
</dbReference>
<keyword evidence="9" id="KW-0804">Transcription</keyword>
<dbReference type="FunFam" id="3.30.565.10:FF:000010">
    <property type="entry name" value="Sensor histidine kinase RcsC"/>
    <property type="match status" value="1"/>
</dbReference>
<dbReference type="InterPro" id="IPR003594">
    <property type="entry name" value="HATPase_dom"/>
</dbReference>
<feature type="coiled-coil region" evidence="12">
    <location>
        <begin position="364"/>
        <end position="393"/>
    </location>
</feature>
<evidence type="ECO:0000256" key="11">
    <source>
        <dbReference type="PROSITE-ProRule" id="PRU00339"/>
    </source>
</evidence>
<dbReference type="Pfam" id="PF00072">
    <property type="entry name" value="Response_reg"/>
    <property type="match status" value="1"/>
</dbReference>
<evidence type="ECO:0000256" key="5">
    <source>
        <dbReference type="ARBA" id="ARBA00022777"/>
    </source>
</evidence>
<dbReference type="SUPFAM" id="SSF55073">
    <property type="entry name" value="Nucleotide cyclase"/>
    <property type="match status" value="1"/>
</dbReference>
<dbReference type="Pfam" id="PF13432">
    <property type="entry name" value="TPR_16"/>
    <property type="match status" value="1"/>
</dbReference>
<dbReference type="Gene3D" id="3.30.70.1230">
    <property type="entry name" value="Nucleotide cyclase"/>
    <property type="match status" value="1"/>
</dbReference>
<dbReference type="SUPFAM" id="SSF55874">
    <property type="entry name" value="ATPase domain of HSP90 chaperone/DNA topoisomerase II/histidine kinase"/>
    <property type="match status" value="1"/>
</dbReference>
<dbReference type="SUPFAM" id="SSF47384">
    <property type="entry name" value="Homodimeric domain of signal transducing histidine kinase"/>
    <property type="match status" value="1"/>
</dbReference>
<dbReference type="InterPro" id="IPR005467">
    <property type="entry name" value="His_kinase_dom"/>
</dbReference>
<dbReference type="Pfam" id="PF13424">
    <property type="entry name" value="TPR_12"/>
    <property type="match status" value="2"/>
</dbReference>
<dbReference type="InterPro" id="IPR019734">
    <property type="entry name" value="TPR_rpt"/>
</dbReference>
<dbReference type="Gene3D" id="3.30.565.10">
    <property type="entry name" value="Histidine kinase-like ATPase, C-terminal domain"/>
    <property type="match status" value="1"/>
</dbReference>
<feature type="domain" description="Guanylate cyclase" evidence="15">
    <location>
        <begin position="884"/>
        <end position="1010"/>
    </location>
</feature>
<dbReference type="PROSITE" id="PS50109">
    <property type="entry name" value="HIS_KIN"/>
    <property type="match status" value="1"/>
</dbReference>
<evidence type="ECO:0000256" key="8">
    <source>
        <dbReference type="ARBA" id="ARBA00023125"/>
    </source>
</evidence>
<dbReference type="PROSITE" id="PS50110">
    <property type="entry name" value="RESPONSE_REGULATORY"/>
    <property type="match status" value="1"/>
</dbReference>
<keyword evidence="3 10" id="KW-0597">Phosphoprotein</keyword>
<organism evidence="16 17">
    <name type="scientific">Algibacter mikhailovii</name>
    <dbReference type="NCBI Taxonomy" id="425498"/>
    <lineage>
        <taxon>Bacteria</taxon>
        <taxon>Pseudomonadati</taxon>
        <taxon>Bacteroidota</taxon>
        <taxon>Flavobacteriia</taxon>
        <taxon>Flavobacteriales</taxon>
        <taxon>Flavobacteriaceae</taxon>
        <taxon>Algibacter</taxon>
    </lineage>
</organism>
<dbReference type="RefSeq" id="WP_189362305.1">
    <property type="nucleotide sequence ID" value="NZ_BMWZ01000008.1"/>
</dbReference>
<dbReference type="InterPro" id="IPR029787">
    <property type="entry name" value="Nucleotide_cyclase"/>
</dbReference>
<dbReference type="SMART" id="SM00028">
    <property type="entry name" value="TPR"/>
    <property type="match status" value="6"/>
</dbReference>
<dbReference type="InterPro" id="IPR001789">
    <property type="entry name" value="Sig_transdc_resp-reg_receiver"/>
</dbReference>
<dbReference type="GO" id="GO:0000155">
    <property type="term" value="F:phosphorelay sensor kinase activity"/>
    <property type="evidence" value="ECO:0007669"/>
    <property type="project" value="InterPro"/>
</dbReference>
<dbReference type="InterPro" id="IPR011990">
    <property type="entry name" value="TPR-like_helical_dom_sf"/>
</dbReference>
<dbReference type="Gene3D" id="1.10.287.130">
    <property type="match status" value="1"/>
</dbReference>
<feature type="repeat" description="TPR" evidence="11">
    <location>
        <begin position="282"/>
        <end position="315"/>
    </location>
</feature>
<dbReference type="InterPro" id="IPR036097">
    <property type="entry name" value="HisK_dim/P_sf"/>
</dbReference>
<dbReference type="CDD" id="cd07302">
    <property type="entry name" value="CHD"/>
    <property type="match status" value="1"/>
</dbReference>
<dbReference type="SUPFAM" id="SSF48452">
    <property type="entry name" value="TPR-like"/>
    <property type="match status" value="2"/>
</dbReference>
<keyword evidence="11" id="KW-0802">TPR repeat</keyword>
<evidence type="ECO:0000256" key="4">
    <source>
        <dbReference type="ARBA" id="ARBA00022679"/>
    </source>
</evidence>
<dbReference type="GO" id="GO:0004016">
    <property type="term" value="F:adenylate cyclase activity"/>
    <property type="evidence" value="ECO:0007669"/>
    <property type="project" value="UniProtKB-ARBA"/>
</dbReference>
<dbReference type="AlphaFoldDB" id="A0A918R934"/>
<dbReference type="Pfam" id="PF00211">
    <property type="entry name" value="Guanylate_cyc"/>
    <property type="match status" value="1"/>
</dbReference>
<dbReference type="CDD" id="cd00082">
    <property type="entry name" value="HisKA"/>
    <property type="match status" value="1"/>
</dbReference>
<dbReference type="EMBL" id="BMWZ01000008">
    <property type="protein sequence ID" value="GGZ90275.1"/>
    <property type="molecule type" value="Genomic_DNA"/>
</dbReference>
<dbReference type="PANTHER" id="PTHR43047">
    <property type="entry name" value="TWO-COMPONENT HISTIDINE PROTEIN KINASE"/>
    <property type="match status" value="1"/>
</dbReference>
<dbReference type="InterPro" id="IPR036890">
    <property type="entry name" value="HATPase_C_sf"/>
</dbReference>
<dbReference type="EC" id="2.7.13.3" evidence="2"/>
<reference evidence="16" key="1">
    <citation type="journal article" date="2014" name="Int. J. Syst. Evol. Microbiol.">
        <title>Complete genome sequence of Corynebacterium casei LMG S-19264T (=DSM 44701T), isolated from a smear-ripened cheese.</title>
        <authorList>
            <consortium name="US DOE Joint Genome Institute (JGI-PGF)"/>
            <person name="Walter F."/>
            <person name="Albersmeier A."/>
            <person name="Kalinowski J."/>
            <person name="Ruckert C."/>
        </authorList>
    </citation>
    <scope>NUCLEOTIDE SEQUENCE</scope>
    <source>
        <strain evidence="16">KCTC 12710</strain>
    </source>
</reference>
<gene>
    <name evidence="16" type="ORF">GCM10007028_30710</name>
</gene>
<dbReference type="InterPro" id="IPR004358">
    <property type="entry name" value="Sig_transdc_His_kin-like_C"/>
</dbReference>
<dbReference type="PANTHER" id="PTHR43047:SF72">
    <property type="entry name" value="OSMOSENSING HISTIDINE PROTEIN KINASE SLN1"/>
    <property type="match status" value="1"/>
</dbReference>
<comment type="catalytic activity">
    <reaction evidence="1">
        <text>ATP + protein L-histidine = ADP + protein N-phospho-L-histidine.</text>
        <dbReference type="EC" id="2.7.13.3"/>
    </reaction>
</comment>
<dbReference type="PROSITE" id="PS50125">
    <property type="entry name" value="GUANYLATE_CYCLASE_2"/>
    <property type="match status" value="1"/>
</dbReference>
<dbReference type="Gene3D" id="3.40.50.2300">
    <property type="match status" value="1"/>
</dbReference>
<feature type="domain" description="Histidine kinase" evidence="13">
    <location>
        <begin position="469"/>
        <end position="687"/>
    </location>
</feature>
<accession>A0A918R934</accession>
<dbReference type="PRINTS" id="PR00344">
    <property type="entry name" value="BCTRLSENSOR"/>
</dbReference>
<keyword evidence="17" id="KW-1185">Reference proteome</keyword>
<dbReference type="GO" id="GO:0009927">
    <property type="term" value="F:histidine phosphotransfer kinase activity"/>
    <property type="evidence" value="ECO:0007669"/>
    <property type="project" value="TreeGrafter"/>
</dbReference>
<evidence type="ECO:0000256" key="3">
    <source>
        <dbReference type="ARBA" id="ARBA00022553"/>
    </source>
</evidence>
<comment type="caution">
    <text evidence="16">The sequence shown here is derived from an EMBL/GenBank/DDBJ whole genome shotgun (WGS) entry which is preliminary data.</text>
</comment>
<evidence type="ECO:0000256" key="6">
    <source>
        <dbReference type="ARBA" id="ARBA00023012"/>
    </source>
</evidence>
<evidence type="ECO:0000256" key="10">
    <source>
        <dbReference type="PROSITE-ProRule" id="PRU00169"/>
    </source>
</evidence>
<feature type="repeat" description="TPR" evidence="11">
    <location>
        <begin position="162"/>
        <end position="195"/>
    </location>
</feature>
<dbReference type="GO" id="GO:0009190">
    <property type="term" value="P:cyclic nucleotide biosynthetic process"/>
    <property type="evidence" value="ECO:0007669"/>
    <property type="project" value="InterPro"/>
</dbReference>
<keyword evidence="12" id="KW-0175">Coiled coil</keyword>
<dbReference type="SMART" id="SM00388">
    <property type="entry name" value="HisKA"/>
    <property type="match status" value="1"/>
</dbReference>
<evidence type="ECO:0000259" key="14">
    <source>
        <dbReference type="PROSITE" id="PS50110"/>
    </source>
</evidence>
<name>A0A918R934_9FLAO</name>
<dbReference type="GO" id="GO:0005886">
    <property type="term" value="C:plasma membrane"/>
    <property type="evidence" value="ECO:0007669"/>
    <property type="project" value="TreeGrafter"/>
</dbReference>
<dbReference type="FunFam" id="3.40.50.2300:FF:000001">
    <property type="entry name" value="DNA-binding response regulator PhoB"/>
    <property type="match status" value="1"/>
</dbReference>
<dbReference type="Pfam" id="PF02518">
    <property type="entry name" value="HATPase_c"/>
    <property type="match status" value="1"/>
</dbReference>
<proteinExistence type="predicted"/>
<dbReference type="SMART" id="SM00044">
    <property type="entry name" value="CYCc"/>
    <property type="match status" value="1"/>
</dbReference>
<keyword evidence="4" id="KW-0808">Transferase</keyword>
<dbReference type="CDD" id="cd17574">
    <property type="entry name" value="REC_OmpR"/>
    <property type="match status" value="1"/>
</dbReference>
<keyword evidence="6" id="KW-0902">Two-component regulatory system</keyword>
<evidence type="ECO:0000256" key="2">
    <source>
        <dbReference type="ARBA" id="ARBA00012438"/>
    </source>
</evidence>
<dbReference type="SUPFAM" id="SSF52172">
    <property type="entry name" value="CheY-like"/>
    <property type="match status" value="1"/>
</dbReference>
<feature type="domain" description="Response regulatory" evidence="14">
    <location>
        <begin position="728"/>
        <end position="844"/>
    </location>
</feature>
<dbReference type="Proteomes" id="UP000636004">
    <property type="component" value="Unassembled WGS sequence"/>
</dbReference>
<dbReference type="InterPro" id="IPR011006">
    <property type="entry name" value="CheY-like_superfamily"/>
</dbReference>
<evidence type="ECO:0000313" key="17">
    <source>
        <dbReference type="Proteomes" id="UP000636004"/>
    </source>
</evidence>
<dbReference type="InterPro" id="IPR003661">
    <property type="entry name" value="HisK_dim/P_dom"/>
</dbReference>
<dbReference type="InterPro" id="IPR001054">
    <property type="entry name" value="A/G_cyclase"/>
</dbReference>
<sequence length="1137" mass="128409">MKYIYCIFFLTFTCNIFFCQTAKLDSLKHAYNIAPNDSLKGAALKNLSWEYLNNRSNDSIAQLYIDSLFRFAVSKNIKGLQYTAKYQYGVLERQRGNYDEALGYFEAYITHASNRNDKKEMANGLYQKAVILDDIGRLDQSLEIYYDIVKIYEDVGDVFGEATTLNALGETLKKTGRIEEALPYYNRAIDIFELLGDKTELGNCNYNIGDTYLRLKDYEKALIFFNKALAFDTALDSKWGMAYDYESLGKVCSYKQNYNKALDYHYKALKIREGLNQKNELAMSYFELGKNHLKLDEFRQAEEFLMKSLKISEQMGNKEIMKDNYNLLSQMYANKEDYARALAFSKKLITVKDSLYDKTKSKQIQELQERFNSEKRENEIVALENEAQIKELKIKEETTFRNIMLAIAIATILVSFLVFHRYKTIQKIKVADKEKSLQIREEQRKTELEKQRVIELEKIDKLKDEFLANTSHELRTPLNGIIGLSESIKDGSAGKLSKQALENLDMIVSSGKRLTTLVNDLLDFSKLKHKDLTLSRSPIDIYVLTNLVLKVSSTLAKGKKLNLLNSIPKDVVLVDADENRLQQILYNLIGNAIKFTEEGTVELHSKQIGSMLQVSITDTGIGIPGDEFGTIFNAFEQLDGGTDRAYGGTGLGLSVTKQLVELHGGTITVDSEIEKGSTFSFTLPISHKKRGFDMLEPVNETIQSVHRTDDDSIEHDHIIGSNGGRQKRILIVDDEPVNRRVLENHLTYAGYTVMAVSNGKQALQCIEQGNFELVLLDIMMPQLSGYAVCETLRKTYTASELPVVLLTAKNRVSDLVAGFNVGANDYLIKPFSKNELLSRIKTHLNLHGIHQATSRFVPSEFLKSVGRETVTEALLGDHMAKEVTVVFTDIRDYTSLAESMTPEQNFKFVNAYVGRVGPLIKKHLGFVNQYMGDGIMALFPEQAGLALQACIDMQKVIADYNIKRKQEGYNPISVGMGIHTGDLVMGIIGDTYRNDTAIIADTVNTASRMEGITKYYGANIMLSGNSMDTISNKADYNFRFLGKVMAKGKHHAVAIYECFDGDADDVILLKTKTLKTFEKGLKHFFNKEFPKASAIFDQVVLGNPHDDVAKYFIKKAAEYTISGVPDDWNKVVNMSEK</sequence>
<dbReference type="Gene3D" id="1.25.40.10">
    <property type="entry name" value="Tetratricopeptide repeat domain"/>
    <property type="match status" value="2"/>
</dbReference>
<keyword evidence="8" id="KW-0238">DNA-binding</keyword>
<dbReference type="PROSITE" id="PS50005">
    <property type="entry name" value="TPR"/>
    <property type="match status" value="3"/>
</dbReference>
<dbReference type="SMART" id="SM00448">
    <property type="entry name" value="REC"/>
    <property type="match status" value="1"/>
</dbReference>
<protein>
    <recommendedName>
        <fullName evidence="2">histidine kinase</fullName>
        <ecNumber evidence="2">2.7.13.3</ecNumber>
    </recommendedName>
</protein>
<dbReference type="CDD" id="cd16922">
    <property type="entry name" value="HATPase_EvgS-ArcB-TorS-like"/>
    <property type="match status" value="1"/>
</dbReference>
<feature type="modified residue" description="4-aspartylphosphate" evidence="10">
    <location>
        <position position="777"/>
    </location>
</feature>